<sequence length="457" mass="48684">MSRLLISTCALAAVATLSASSCGNRAQYDSAQQAGANPPMPAAHDFLAPPIDVPKFVGWREGASPKVAPGLKIEKIAAGLAHPRQVYALPNGDLLVAESNSPNEEAVTTPKQLIAGLITARSGKKAKGANRISLLRKRSDGSGLWDRFVFIDQLHSPFGMQLVGNTLFVADTDAILAFPYQPGETHIDGRGVELTDLPDTVNHHWTKALLASRDGKKLYVGVGSNSNVGENGLDVEYRRADVLEVDIAKGGSRIYASGIRNPTGLQWEPKTGRLWAIANERDEIGADLVPDYLTFVRAGGFYGWPYSYYGQHVDRRAQPQRPDLVAKAIRPDYAIGSHVAPLGLMFYTGENLPAPYRGGAFIGEHGSWDRSPISGYMVAFVPFANGEPVGAPRPVVTGFNSDDSKESYGAPVGVTQDQDGALIIADDVGNSVWRVTGAGKPSGDAASSAPAKALTPR</sequence>
<reference evidence="3 4" key="1">
    <citation type="submission" date="2016-10" db="EMBL/GenBank/DDBJ databases">
        <authorList>
            <person name="Varghese N."/>
            <person name="Submissions S."/>
        </authorList>
    </citation>
    <scope>NUCLEOTIDE SEQUENCE [LARGE SCALE GENOMIC DNA]</scope>
    <source>
        <strain evidence="3 4">LMG 22274</strain>
    </source>
</reference>
<dbReference type="InterPro" id="IPR012938">
    <property type="entry name" value="Glc/Sorbosone_DH"/>
</dbReference>
<dbReference type="Gene3D" id="2.120.10.30">
    <property type="entry name" value="TolB, C-terminal domain"/>
    <property type="match status" value="1"/>
</dbReference>
<dbReference type="PROSITE" id="PS51257">
    <property type="entry name" value="PROKAR_LIPOPROTEIN"/>
    <property type="match status" value="1"/>
</dbReference>
<dbReference type="InterPro" id="IPR011041">
    <property type="entry name" value="Quinoprot_gluc/sorb_DH_b-prop"/>
</dbReference>
<evidence type="ECO:0000313" key="3">
    <source>
        <dbReference type="EMBL" id="SEK14214.1"/>
    </source>
</evidence>
<organism evidence="3 4">
    <name type="scientific">Paraburkholderia tropica</name>
    <dbReference type="NCBI Taxonomy" id="92647"/>
    <lineage>
        <taxon>Bacteria</taxon>
        <taxon>Pseudomonadati</taxon>
        <taxon>Pseudomonadota</taxon>
        <taxon>Betaproteobacteria</taxon>
        <taxon>Burkholderiales</taxon>
        <taxon>Burkholderiaceae</taxon>
        <taxon>Paraburkholderia</taxon>
    </lineage>
</organism>
<protein>
    <submittedName>
        <fullName evidence="3">Glucose/arabinose dehydrogenase, beta-propeller fold</fullName>
    </submittedName>
</protein>
<proteinExistence type="predicted"/>
<dbReference type="RefSeq" id="WP_074987328.1">
    <property type="nucleotide sequence ID" value="NZ_CADFGN010000020.1"/>
</dbReference>
<dbReference type="Pfam" id="PF07995">
    <property type="entry name" value="GSDH"/>
    <property type="match status" value="1"/>
</dbReference>
<dbReference type="SUPFAM" id="SSF50952">
    <property type="entry name" value="Soluble quinoprotein glucose dehydrogenase"/>
    <property type="match status" value="1"/>
</dbReference>
<dbReference type="Proteomes" id="UP000183529">
    <property type="component" value="Unassembled WGS sequence"/>
</dbReference>
<dbReference type="InterPro" id="IPR011042">
    <property type="entry name" value="6-blade_b-propeller_TolB-like"/>
</dbReference>
<dbReference type="PANTHER" id="PTHR19328:SF55">
    <property type="entry name" value="BLR6566 PROTEIN"/>
    <property type="match status" value="1"/>
</dbReference>
<dbReference type="PANTHER" id="PTHR19328">
    <property type="entry name" value="HEDGEHOG-INTERACTING PROTEIN"/>
    <property type="match status" value="1"/>
</dbReference>
<evidence type="ECO:0000259" key="2">
    <source>
        <dbReference type="Pfam" id="PF07995"/>
    </source>
</evidence>
<accession>A0AAQ1GNQ1</accession>
<feature type="region of interest" description="Disordered" evidence="1">
    <location>
        <begin position="435"/>
        <end position="457"/>
    </location>
</feature>
<name>A0AAQ1GNQ1_9BURK</name>
<evidence type="ECO:0000313" key="4">
    <source>
        <dbReference type="Proteomes" id="UP000183529"/>
    </source>
</evidence>
<dbReference type="EMBL" id="FNZM01000027">
    <property type="protein sequence ID" value="SEK14214.1"/>
    <property type="molecule type" value="Genomic_DNA"/>
</dbReference>
<comment type="caution">
    <text evidence="3">The sequence shown here is derived from an EMBL/GenBank/DDBJ whole genome shotgun (WGS) entry which is preliminary data.</text>
</comment>
<gene>
    <name evidence="3" type="ORF">SAMN05216550_12744</name>
</gene>
<evidence type="ECO:0000256" key="1">
    <source>
        <dbReference type="SAM" id="MobiDB-lite"/>
    </source>
</evidence>
<feature type="domain" description="Glucose/Sorbosone dehydrogenase" evidence="2">
    <location>
        <begin position="248"/>
        <end position="363"/>
    </location>
</feature>
<dbReference type="AlphaFoldDB" id="A0AAQ1GNQ1"/>